<sequence>MVRNESHPSATSYDDISREDRRRLTAQLWAEVPHAGREERSALIDEIILLNVCVARSIAGRYRDRGIALEDLEQVAQAALVRAAHHYDPERGDFLSYVVPSIRGELRRHFRDHGWVVRPPRRLQELRPLVWAESDRQTATGETPTGRSIADQLGVPAEEVMDVLAMQGCFVPRSLDVTVGDNDDLRLADLLEDPTSGDGEAAAEARVMLRPAIDRLKPRDQQVLRMRFFEQLTQREIADSLGVTQTQVSRLLARILRDLRRSIDSEDEPATSAPRRVSGGHTTEIAATG</sequence>
<dbReference type="GO" id="GO:0006352">
    <property type="term" value="P:DNA-templated transcription initiation"/>
    <property type="evidence" value="ECO:0007669"/>
    <property type="project" value="InterPro"/>
</dbReference>
<dbReference type="InterPro" id="IPR007624">
    <property type="entry name" value="RNA_pol_sigma70_r3"/>
</dbReference>
<evidence type="ECO:0000256" key="4">
    <source>
        <dbReference type="ARBA" id="ARBA00023163"/>
    </source>
</evidence>
<dbReference type="InterPro" id="IPR007627">
    <property type="entry name" value="RNA_pol_sigma70_r2"/>
</dbReference>
<dbReference type="GO" id="GO:0003677">
    <property type="term" value="F:DNA binding"/>
    <property type="evidence" value="ECO:0007669"/>
    <property type="project" value="UniProtKB-KW"/>
</dbReference>
<dbReference type="Pfam" id="PF04545">
    <property type="entry name" value="Sigma70_r4"/>
    <property type="match status" value="1"/>
</dbReference>
<dbReference type="InterPro" id="IPR000943">
    <property type="entry name" value="RNA_pol_sigma70"/>
</dbReference>
<dbReference type="Gene3D" id="1.20.140.160">
    <property type="match status" value="1"/>
</dbReference>
<feature type="domain" description="RNA polymerase sigma-70 region 4" evidence="8">
    <location>
        <begin position="212"/>
        <end position="260"/>
    </location>
</feature>
<keyword evidence="3" id="KW-0238">DNA-binding</keyword>
<proteinExistence type="predicted"/>
<name>A0A4S8N4F8_9ACTN</name>
<dbReference type="InterPro" id="IPR014284">
    <property type="entry name" value="RNA_pol_sigma-70_dom"/>
</dbReference>
<organism evidence="9 10">
    <name type="scientific">Nocardioides caeni</name>
    <dbReference type="NCBI Taxonomy" id="574700"/>
    <lineage>
        <taxon>Bacteria</taxon>
        <taxon>Bacillati</taxon>
        <taxon>Actinomycetota</taxon>
        <taxon>Actinomycetes</taxon>
        <taxon>Propionibacteriales</taxon>
        <taxon>Nocardioidaceae</taxon>
        <taxon>Nocardioides</taxon>
    </lineage>
</organism>
<dbReference type="Proteomes" id="UP000307087">
    <property type="component" value="Unassembled WGS sequence"/>
</dbReference>
<dbReference type="SUPFAM" id="SSF88946">
    <property type="entry name" value="Sigma2 domain of RNA polymerase sigma factors"/>
    <property type="match status" value="1"/>
</dbReference>
<dbReference type="NCBIfam" id="TIGR02937">
    <property type="entry name" value="sigma70-ECF"/>
    <property type="match status" value="1"/>
</dbReference>
<evidence type="ECO:0000259" key="6">
    <source>
        <dbReference type="Pfam" id="PF04539"/>
    </source>
</evidence>
<evidence type="ECO:0000256" key="1">
    <source>
        <dbReference type="ARBA" id="ARBA00023015"/>
    </source>
</evidence>
<evidence type="ECO:0000313" key="9">
    <source>
        <dbReference type="EMBL" id="THV10482.1"/>
    </source>
</evidence>
<dbReference type="PANTHER" id="PTHR30385:SF4">
    <property type="entry name" value="RNA POLYMERASE SIGMA-E FACTOR"/>
    <property type="match status" value="1"/>
</dbReference>
<evidence type="ECO:0000256" key="2">
    <source>
        <dbReference type="ARBA" id="ARBA00023082"/>
    </source>
</evidence>
<dbReference type="OrthoDB" id="9804285at2"/>
<protein>
    <submittedName>
        <fullName evidence="9">Sigma-70 family RNA polymerase sigma factor</fullName>
    </submittedName>
</protein>
<keyword evidence="2" id="KW-0731">Sigma factor</keyword>
<evidence type="ECO:0000259" key="7">
    <source>
        <dbReference type="Pfam" id="PF04542"/>
    </source>
</evidence>
<dbReference type="Pfam" id="PF04542">
    <property type="entry name" value="Sigma70_r2"/>
    <property type="match status" value="1"/>
</dbReference>
<dbReference type="Pfam" id="PF04539">
    <property type="entry name" value="Sigma70_r3"/>
    <property type="match status" value="1"/>
</dbReference>
<evidence type="ECO:0000256" key="3">
    <source>
        <dbReference type="ARBA" id="ARBA00023125"/>
    </source>
</evidence>
<evidence type="ECO:0000259" key="8">
    <source>
        <dbReference type="Pfam" id="PF04545"/>
    </source>
</evidence>
<feature type="domain" description="RNA polymerase sigma-70 region 3" evidence="6">
    <location>
        <begin position="139"/>
        <end position="195"/>
    </location>
</feature>
<dbReference type="EMBL" id="STGW01000010">
    <property type="protein sequence ID" value="THV10482.1"/>
    <property type="molecule type" value="Genomic_DNA"/>
</dbReference>
<comment type="caution">
    <text evidence="9">The sequence shown here is derived from an EMBL/GenBank/DDBJ whole genome shotgun (WGS) entry which is preliminary data.</text>
</comment>
<dbReference type="GO" id="GO:0016987">
    <property type="term" value="F:sigma factor activity"/>
    <property type="evidence" value="ECO:0007669"/>
    <property type="project" value="UniProtKB-KW"/>
</dbReference>
<dbReference type="Gene3D" id="1.20.120.1810">
    <property type="match status" value="1"/>
</dbReference>
<dbReference type="InterPro" id="IPR007630">
    <property type="entry name" value="RNA_pol_sigma70_r4"/>
</dbReference>
<dbReference type="AlphaFoldDB" id="A0A4S8N4F8"/>
<feature type="domain" description="RNA polymerase sigma-70 region 2" evidence="7">
    <location>
        <begin position="56"/>
        <end position="115"/>
    </location>
</feature>
<dbReference type="SUPFAM" id="SSF88659">
    <property type="entry name" value="Sigma3 and sigma4 domains of RNA polymerase sigma factors"/>
    <property type="match status" value="2"/>
</dbReference>
<reference evidence="9 10" key="1">
    <citation type="journal article" date="2009" name="Int. J. Syst. Evol. Microbiol.">
        <title>Nocardioides caeni sp. nov., isolated from wastewater.</title>
        <authorList>
            <person name="Yoon J.H."/>
            <person name="Kang S.J."/>
            <person name="Park S."/>
            <person name="Kim W."/>
            <person name="Oh T.K."/>
        </authorList>
    </citation>
    <scope>NUCLEOTIDE SEQUENCE [LARGE SCALE GENOMIC DNA]</scope>
    <source>
        <strain evidence="9 10">DSM 23134</strain>
    </source>
</reference>
<dbReference type="InterPro" id="IPR013325">
    <property type="entry name" value="RNA_pol_sigma_r2"/>
</dbReference>
<dbReference type="PANTHER" id="PTHR30385">
    <property type="entry name" value="SIGMA FACTOR F FLAGELLAR"/>
    <property type="match status" value="1"/>
</dbReference>
<keyword evidence="1" id="KW-0805">Transcription regulation</keyword>
<accession>A0A4S8N4F8</accession>
<evidence type="ECO:0000313" key="10">
    <source>
        <dbReference type="Proteomes" id="UP000307087"/>
    </source>
</evidence>
<dbReference type="RefSeq" id="WP_136563560.1">
    <property type="nucleotide sequence ID" value="NZ_BAABLS010000006.1"/>
</dbReference>
<feature type="region of interest" description="Disordered" evidence="5">
    <location>
        <begin position="265"/>
        <end position="289"/>
    </location>
</feature>
<keyword evidence="4" id="KW-0804">Transcription</keyword>
<evidence type="ECO:0000256" key="5">
    <source>
        <dbReference type="SAM" id="MobiDB-lite"/>
    </source>
</evidence>
<gene>
    <name evidence="9" type="ORF">E9934_14230</name>
</gene>
<keyword evidence="10" id="KW-1185">Reference proteome</keyword>
<dbReference type="PRINTS" id="PR00046">
    <property type="entry name" value="SIGMA70FCT"/>
</dbReference>
<dbReference type="InterPro" id="IPR013324">
    <property type="entry name" value="RNA_pol_sigma_r3/r4-like"/>
</dbReference>
<dbReference type="CDD" id="cd06171">
    <property type="entry name" value="Sigma70_r4"/>
    <property type="match status" value="1"/>
</dbReference>